<dbReference type="PANTHER" id="PTHR33053">
    <property type="entry name" value="PROTEIN, PUTATIVE-RELATED"/>
    <property type="match status" value="1"/>
</dbReference>
<evidence type="ECO:0000313" key="1">
    <source>
        <dbReference type="EMBL" id="KYM93647.1"/>
    </source>
</evidence>
<proteinExistence type="predicted"/>
<evidence type="ECO:0000313" key="2">
    <source>
        <dbReference type="Proteomes" id="UP000078542"/>
    </source>
</evidence>
<dbReference type="EMBL" id="KQ978490">
    <property type="protein sequence ID" value="KYM93647.1"/>
    <property type="molecule type" value="Genomic_DNA"/>
</dbReference>
<reference evidence="1 2" key="1">
    <citation type="submission" date="2016-03" db="EMBL/GenBank/DDBJ databases">
        <title>Cyphomyrmex costatus WGS genome.</title>
        <authorList>
            <person name="Nygaard S."/>
            <person name="Hu H."/>
            <person name="Boomsma J."/>
            <person name="Zhang G."/>
        </authorList>
    </citation>
    <scope>NUCLEOTIDE SEQUENCE [LARGE SCALE GENOMIC DNA]</scope>
    <source>
        <strain evidence="1">MS0001</strain>
        <tissue evidence="1">Whole body</tissue>
    </source>
</reference>
<dbReference type="AlphaFoldDB" id="A0A151I6A4"/>
<organism evidence="1 2">
    <name type="scientific">Cyphomyrmex costatus</name>
    <dbReference type="NCBI Taxonomy" id="456900"/>
    <lineage>
        <taxon>Eukaryota</taxon>
        <taxon>Metazoa</taxon>
        <taxon>Ecdysozoa</taxon>
        <taxon>Arthropoda</taxon>
        <taxon>Hexapoda</taxon>
        <taxon>Insecta</taxon>
        <taxon>Pterygota</taxon>
        <taxon>Neoptera</taxon>
        <taxon>Endopterygota</taxon>
        <taxon>Hymenoptera</taxon>
        <taxon>Apocrita</taxon>
        <taxon>Aculeata</taxon>
        <taxon>Formicoidea</taxon>
        <taxon>Formicidae</taxon>
        <taxon>Myrmicinae</taxon>
        <taxon>Cyphomyrmex</taxon>
    </lineage>
</organism>
<protein>
    <recommendedName>
        <fullName evidence="3">Transposase domain-containing protein</fullName>
    </recommendedName>
</protein>
<dbReference type="PANTHER" id="PTHR33053:SF24">
    <property type="entry name" value="TRANSPOSASE DOMAIN-CONTAINING PROTEIN"/>
    <property type="match status" value="1"/>
</dbReference>
<gene>
    <name evidence="1" type="ORF">ALC62_15752</name>
</gene>
<keyword evidence="2" id="KW-1185">Reference proteome</keyword>
<sequence>MKSKSRNKEYGYYIYMGIAENLKQIISPNVYKKRIIRLLINIDGLPVFNHSGEQLWPILICVFDLEYESSPFMAAAFCGKSKPNLVDEYLQDFITEIKELLRNSIDIEEDHFIVEILGFVCDTPARAFLKCTKGHGGFYACERCEVKGVSITNRTGHKKRIYANINCKLRTRKSFKEQHQKEHHNSKSPLLDIPRFDPVKDFFLDSMHLLYIGIMKILLEEWLFGRNRKTKISTNQREYLCKILSNLTIVPDDFQRKKFDLNDLSNWKTTQYRFFLHYSSVVCLHKILKKDVYEHFMLFYVAVRILCSSKLAITYLEYAKSLLRKFVYLFPSFYGQHSQNIVIHNPIHLVDDVEYANVELSAISAFTFENWVII</sequence>
<name>A0A151I6A4_9HYME</name>
<evidence type="ECO:0008006" key="3">
    <source>
        <dbReference type="Google" id="ProtNLM"/>
    </source>
</evidence>
<dbReference type="Proteomes" id="UP000078542">
    <property type="component" value="Unassembled WGS sequence"/>
</dbReference>
<accession>A0A151I6A4</accession>